<organism evidence="3 4">
    <name type="scientific">Papaver atlanticum</name>
    <dbReference type="NCBI Taxonomy" id="357466"/>
    <lineage>
        <taxon>Eukaryota</taxon>
        <taxon>Viridiplantae</taxon>
        <taxon>Streptophyta</taxon>
        <taxon>Embryophyta</taxon>
        <taxon>Tracheophyta</taxon>
        <taxon>Spermatophyta</taxon>
        <taxon>Magnoliopsida</taxon>
        <taxon>Ranunculales</taxon>
        <taxon>Papaveraceae</taxon>
        <taxon>Papaveroideae</taxon>
        <taxon>Papaver</taxon>
    </lineage>
</organism>
<dbReference type="PANTHER" id="PTHR33177">
    <property type="entry name" value="PUTATIVE-RELATED"/>
    <property type="match status" value="1"/>
</dbReference>
<proteinExistence type="predicted"/>
<evidence type="ECO:0000259" key="2">
    <source>
        <dbReference type="Pfam" id="PF24747"/>
    </source>
</evidence>
<accession>A0AAD4X464</accession>
<dbReference type="Pfam" id="PF24747">
    <property type="entry name" value="Zn-ribbon_GIR1"/>
    <property type="match status" value="1"/>
</dbReference>
<keyword evidence="4" id="KW-1185">Reference proteome</keyword>
<dbReference type="Proteomes" id="UP001202328">
    <property type="component" value="Unassembled WGS sequence"/>
</dbReference>
<evidence type="ECO:0000313" key="4">
    <source>
        <dbReference type="Proteomes" id="UP001202328"/>
    </source>
</evidence>
<comment type="caution">
    <text evidence="3">The sequence shown here is derived from an EMBL/GenBank/DDBJ whole genome shotgun (WGS) entry which is preliminary data.</text>
</comment>
<dbReference type="InterPro" id="IPR055281">
    <property type="entry name" value="GIR1-2/SIED1"/>
</dbReference>
<sequence length="116" mass="12957">MSERNGKRGIDCTSTKLDLKLNLSVVEQLNITTTTHSSTSSNSYVSPENKRQGNDNSSNSEETTTVLSNMVLVGCPKCLLYVMLAKDNLRCPLCKTSDFVYIPDYNTKNNKKTRKN</sequence>
<name>A0AAD4X464_9MAGN</name>
<feature type="compositionally biased region" description="Polar residues" evidence="1">
    <location>
        <begin position="54"/>
        <end position="63"/>
    </location>
</feature>
<dbReference type="EMBL" id="JAJJMB010017971">
    <property type="protein sequence ID" value="KAI3833304.1"/>
    <property type="molecule type" value="Genomic_DNA"/>
</dbReference>
<gene>
    <name evidence="3" type="ORF">MKW98_006403</name>
</gene>
<evidence type="ECO:0000313" key="3">
    <source>
        <dbReference type="EMBL" id="KAI3833304.1"/>
    </source>
</evidence>
<dbReference type="InterPro" id="IPR056440">
    <property type="entry name" value="Zn-ribbon_GIR1"/>
</dbReference>
<dbReference type="AlphaFoldDB" id="A0AAD4X464"/>
<feature type="domain" description="GIR1-like zinc ribbon" evidence="2">
    <location>
        <begin position="69"/>
        <end position="96"/>
    </location>
</feature>
<reference evidence="3" key="1">
    <citation type="submission" date="2022-04" db="EMBL/GenBank/DDBJ databases">
        <title>A functionally conserved STORR gene fusion in Papaver species that diverged 16.8 million years ago.</title>
        <authorList>
            <person name="Catania T."/>
        </authorList>
    </citation>
    <scope>NUCLEOTIDE SEQUENCE</scope>
    <source>
        <strain evidence="3">S-188037</strain>
    </source>
</reference>
<feature type="region of interest" description="Disordered" evidence="1">
    <location>
        <begin position="32"/>
        <end position="63"/>
    </location>
</feature>
<dbReference type="PANTHER" id="PTHR33177:SF74">
    <property type="entry name" value="PROTEIN GL2-INTERACTING REPRESSOR 1"/>
    <property type="match status" value="1"/>
</dbReference>
<feature type="compositionally biased region" description="Low complexity" evidence="1">
    <location>
        <begin position="32"/>
        <end position="43"/>
    </location>
</feature>
<evidence type="ECO:0000256" key="1">
    <source>
        <dbReference type="SAM" id="MobiDB-lite"/>
    </source>
</evidence>
<protein>
    <recommendedName>
        <fullName evidence="2">GIR1-like zinc ribbon domain-containing protein</fullName>
    </recommendedName>
</protein>